<organism evidence="3">
    <name type="scientific">Anopheles sinensis</name>
    <name type="common">Mosquito</name>
    <dbReference type="NCBI Taxonomy" id="74873"/>
    <lineage>
        <taxon>Eukaryota</taxon>
        <taxon>Metazoa</taxon>
        <taxon>Ecdysozoa</taxon>
        <taxon>Arthropoda</taxon>
        <taxon>Hexapoda</taxon>
        <taxon>Insecta</taxon>
        <taxon>Pterygota</taxon>
        <taxon>Neoptera</taxon>
        <taxon>Endopterygota</taxon>
        <taxon>Diptera</taxon>
        <taxon>Nematocera</taxon>
        <taxon>Culicoidea</taxon>
        <taxon>Culicidae</taxon>
        <taxon>Anophelinae</taxon>
        <taxon>Anopheles</taxon>
    </lineage>
</organism>
<dbReference type="STRING" id="74873.A0A084VQ92"/>
<evidence type="ECO:0000313" key="3">
    <source>
        <dbReference type="EMBL" id="KFB40136.1"/>
    </source>
</evidence>
<dbReference type="Pfam" id="PF05794">
    <property type="entry name" value="Tcp11"/>
    <property type="match status" value="1"/>
</dbReference>
<dbReference type="OrthoDB" id="276323at2759"/>
<dbReference type="InterPro" id="IPR008862">
    <property type="entry name" value="Tcp11"/>
</dbReference>
<dbReference type="VEuPathDB" id="VectorBase:ASIS013605"/>
<dbReference type="AlphaFoldDB" id="A0A084VQ92"/>
<feature type="region of interest" description="Disordered" evidence="2">
    <location>
        <begin position="1"/>
        <end position="24"/>
    </location>
</feature>
<dbReference type="EnsemblMetazoa" id="ASIC007671-RA">
    <property type="protein sequence ID" value="ASIC007671-PA"/>
    <property type="gene ID" value="ASIC007671"/>
</dbReference>
<dbReference type="OMA" id="FMETMYN"/>
<evidence type="ECO:0000313" key="5">
    <source>
        <dbReference type="Proteomes" id="UP000030765"/>
    </source>
</evidence>
<sequence>MPDNTRREPRAAKEEAAKQETRQGKDITPLVCTLLERLMVKDDSPMHDVGLTMPAKGDQPEKFVTLNDLVREYKTYEDLQLLHEIAVNDEFKLTKVKNNDPLYATIEQTMHNAYWDLMRAELEQDPPQKERAISLLMDIRVAFRALLEGNNDRALRTIEDHLDPAKVREAIEVDVKAVESYTKFIIDVMGMACASARDEQIVELAKKTDLVDRLRGIMELLDLMQLDMANYVLDLARGELEKHSIEYERAKFYEQLQLAHHFSCPATEDWLRLAYRRYMCVNADTTAAGPSTAGTLDYQGMVDFAYTELFHPSTELMTPESFNLDMERLKQIRAEKLRITICAAIVYIACQGDKPLAVEFRKELAEKLMILVKDCSTVPAMKELLQSLWLHAQSTLTDRVTAEQEVALKTEILKLGDHNSQVYGFLLSKLSLYLRDVANSEDGVAAMPVAFKDYVPETVKLGKAYRKIIRQNRAVYGDFYKQVLDKLDSEH</sequence>
<dbReference type="PANTHER" id="PTHR12832">
    <property type="entry name" value="TESTIS-SPECIFIC PROTEIN PBS13 T-COMPLEX 11"/>
    <property type="match status" value="1"/>
</dbReference>
<evidence type="ECO:0000256" key="2">
    <source>
        <dbReference type="SAM" id="MobiDB-lite"/>
    </source>
</evidence>
<reference evidence="3 5" key="1">
    <citation type="journal article" date="2014" name="BMC Genomics">
        <title>Genome sequence of Anopheles sinensis provides insight into genetics basis of mosquito competence for malaria parasites.</title>
        <authorList>
            <person name="Zhou D."/>
            <person name="Zhang D."/>
            <person name="Ding G."/>
            <person name="Shi L."/>
            <person name="Hou Q."/>
            <person name="Ye Y."/>
            <person name="Xu Y."/>
            <person name="Zhou H."/>
            <person name="Xiong C."/>
            <person name="Li S."/>
            <person name="Yu J."/>
            <person name="Hong S."/>
            <person name="Yu X."/>
            <person name="Zou P."/>
            <person name="Chen C."/>
            <person name="Chang X."/>
            <person name="Wang W."/>
            <person name="Lv Y."/>
            <person name="Sun Y."/>
            <person name="Ma L."/>
            <person name="Shen B."/>
            <person name="Zhu C."/>
        </authorList>
    </citation>
    <scope>NUCLEOTIDE SEQUENCE [LARGE SCALE GENOMIC DNA]</scope>
</reference>
<keyword evidence="5" id="KW-1185">Reference proteome</keyword>
<evidence type="ECO:0000256" key="1">
    <source>
        <dbReference type="ARBA" id="ARBA00010954"/>
    </source>
</evidence>
<protein>
    <submittedName>
        <fullName evidence="3">AGAP000633-PA-like protein</fullName>
    </submittedName>
</protein>
<dbReference type="GO" id="GO:0007165">
    <property type="term" value="P:signal transduction"/>
    <property type="evidence" value="ECO:0007669"/>
    <property type="project" value="TreeGrafter"/>
</dbReference>
<dbReference type="EMBL" id="KE525003">
    <property type="protein sequence ID" value="KFB40136.1"/>
    <property type="molecule type" value="Genomic_DNA"/>
</dbReference>
<proteinExistence type="inferred from homology"/>
<comment type="similarity">
    <text evidence="1">Belongs to the TCP11 family.</text>
</comment>
<dbReference type="VEuPathDB" id="VectorBase:ASIC007671"/>
<dbReference type="Proteomes" id="UP000030765">
    <property type="component" value="Unassembled WGS sequence"/>
</dbReference>
<evidence type="ECO:0000313" key="4">
    <source>
        <dbReference type="EnsemblMetazoa" id="ASIC007671-PA"/>
    </source>
</evidence>
<dbReference type="EMBL" id="ATLV01015151">
    <property type="status" value="NOT_ANNOTATED_CDS"/>
    <property type="molecule type" value="Genomic_DNA"/>
</dbReference>
<name>A0A084VQ92_ANOSI</name>
<reference evidence="4" key="2">
    <citation type="submission" date="2020-05" db="UniProtKB">
        <authorList>
            <consortium name="EnsemblMetazoa"/>
        </authorList>
    </citation>
    <scope>IDENTIFICATION</scope>
</reference>
<gene>
    <name evidence="3" type="ORF">ZHAS_00007671</name>
</gene>
<accession>A0A084VQ92</accession>
<dbReference type="PANTHER" id="PTHR12832:SF11">
    <property type="entry name" value="LD23868P"/>
    <property type="match status" value="1"/>
</dbReference>